<protein>
    <recommendedName>
        <fullName evidence="3">Uncharacterized GPI-anchored protein At5g19230-like domain-containing protein</fullName>
    </recommendedName>
</protein>
<name>A0AAW1W543_RUBAR</name>
<dbReference type="EMBL" id="JBEDUW010000006">
    <property type="protein sequence ID" value="KAK9919792.1"/>
    <property type="molecule type" value="Genomic_DNA"/>
</dbReference>
<evidence type="ECO:0000313" key="5">
    <source>
        <dbReference type="Proteomes" id="UP001457282"/>
    </source>
</evidence>
<dbReference type="Pfam" id="PF25884">
    <property type="entry name" value="At5g19230"/>
    <property type="match status" value="1"/>
</dbReference>
<evidence type="ECO:0000313" key="4">
    <source>
        <dbReference type="EMBL" id="KAK9919792.1"/>
    </source>
</evidence>
<evidence type="ECO:0000256" key="1">
    <source>
        <dbReference type="SAM" id="Phobius"/>
    </source>
</evidence>
<feature type="domain" description="Uncharacterized GPI-anchored protein At5g19230-like" evidence="3">
    <location>
        <begin position="30"/>
        <end position="157"/>
    </location>
</feature>
<accession>A0AAW1W543</accession>
<feature type="transmembrane region" description="Helical" evidence="1">
    <location>
        <begin position="166"/>
        <end position="193"/>
    </location>
</feature>
<dbReference type="InterPro" id="IPR059083">
    <property type="entry name" value="At5g19230_dom"/>
</dbReference>
<keyword evidence="1" id="KW-1133">Transmembrane helix</keyword>
<dbReference type="PANTHER" id="PTHR33976:SF2">
    <property type="entry name" value="GLYCOPROTEIN MEMBRANE GPI-ANCHORED"/>
    <property type="match status" value="1"/>
</dbReference>
<gene>
    <name evidence="4" type="ORF">M0R45_028370</name>
</gene>
<keyword evidence="1" id="KW-0812">Transmembrane</keyword>
<feature type="signal peptide" evidence="2">
    <location>
        <begin position="1"/>
        <end position="26"/>
    </location>
</feature>
<dbReference type="Proteomes" id="UP001457282">
    <property type="component" value="Unassembled WGS sequence"/>
</dbReference>
<reference evidence="4 5" key="1">
    <citation type="journal article" date="2023" name="G3 (Bethesda)">
        <title>A chromosome-length genome assembly and annotation of blackberry (Rubus argutus, cv. 'Hillquist').</title>
        <authorList>
            <person name="Bruna T."/>
            <person name="Aryal R."/>
            <person name="Dudchenko O."/>
            <person name="Sargent D.J."/>
            <person name="Mead D."/>
            <person name="Buti M."/>
            <person name="Cavallini A."/>
            <person name="Hytonen T."/>
            <person name="Andres J."/>
            <person name="Pham M."/>
            <person name="Weisz D."/>
            <person name="Mascagni F."/>
            <person name="Usai G."/>
            <person name="Natali L."/>
            <person name="Bassil N."/>
            <person name="Fernandez G.E."/>
            <person name="Lomsadze A."/>
            <person name="Armour M."/>
            <person name="Olukolu B."/>
            <person name="Poorten T."/>
            <person name="Britton C."/>
            <person name="Davik J."/>
            <person name="Ashrafi H."/>
            <person name="Aiden E.L."/>
            <person name="Borodovsky M."/>
            <person name="Worthington M."/>
        </authorList>
    </citation>
    <scope>NUCLEOTIDE SEQUENCE [LARGE SCALE GENOMIC DNA]</scope>
    <source>
        <strain evidence="4">PI 553951</strain>
    </source>
</reference>
<dbReference type="InterPro" id="IPR045285">
    <property type="entry name" value="At5g19230-like"/>
</dbReference>
<comment type="caution">
    <text evidence="4">The sequence shown here is derived from an EMBL/GenBank/DDBJ whole genome shotgun (WGS) entry which is preliminary data.</text>
</comment>
<sequence length="194" mass="21291">MASSRLSLFLFVLVHALLFVSTPVYCNDDEDDLFQELNSYRKSLNLSVFKENENANCIASEISNELEDEPCSTADQYPIVPGNGPKFPNFEKLISKCEIDNETTIDGVILPLCAPKYLDLALDNYSHHHTQFVQFLNDSKYSGAGVGSENDWMVVVLSTDSQNGTFAGGAASLVAVGTVHYIVAMLLGLFLVLL</sequence>
<keyword evidence="5" id="KW-1185">Reference proteome</keyword>
<keyword evidence="2" id="KW-0732">Signal</keyword>
<feature type="chain" id="PRO_5043620924" description="Uncharacterized GPI-anchored protein At5g19230-like domain-containing protein" evidence="2">
    <location>
        <begin position="27"/>
        <end position="194"/>
    </location>
</feature>
<dbReference type="AlphaFoldDB" id="A0AAW1W543"/>
<evidence type="ECO:0000256" key="2">
    <source>
        <dbReference type="SAM" id="SignalP"/>
    </source>
</evidence>
<proteinExistence type="predicted"/>
<dbReference type="PANTHER" id="PTHR33976">
    <property type="entry name" value="OS07G0645000 PROTEIN"/>
    <property type="match status" value="1"/>
</dbReference>
<evidence type="ECO:0000259" key="3">
    <source>
        <dbReference type="Pfam" id="PF25884"/>
    </source>
</evidence>
<keyword evidence="1" id="KW-0472">Membrane</keyword>
<organism evidence="4 5">
    <name type="scientific">Rubus argutus</name>
    <name type="common">Southern blackberry</name>
    <dbReference type="NCBI Taxonomy" id="59490"/>
    <lineage>
        <taxon>Eukaryota</taxon>
        <taxon>Viridiplantae</taxon>
        <taxon>Streptophyta</taxon>
        <taxon>Embryophyta</taxon>
        <taxon>Tracheophyta</taxon>
        <taxon>Spermatophyta</taxon>
        <taxon>Magnoliopsida</taxon>
        <taxon>eudicotyledons</taxon>
        <taxon>Gunneridae</taxon>
        <taxon>Pentapetalae</taxon>
        <taxon>rosids</taxon>
        <taxon>fabids</taxon>
        <taxon>Rosales</taxon>
        <taxon>Rosaceae</taxon>
        <taxon>Rosoideae</taxon>
        <taxon>Rosoideae incertae sedis</taxon>
        <taxon>Rubus</taxon>
    </lineage>
</organism>